<evidence type="ECO:0000256" key="1">
    <source>
        <dbReference type="ARBA" id="ARBA00022603"/>
    </source>
</evidence>
<dbReference type="InterPro" id="IPR036390">
    <property type="entry name" value="WH_DNA-bd_sf"/>
</dbReference>
<evidence type="ECO:0000313" key="8">
    <source>
        <dbReference type="EMBL" id="KAK6919027.1"/>
    </source>
</evidence>
<keyword evidence="1 8" id="KW-0489">Methyltransferase</keyword>
<dbReference type="PROSITE" id="PS51683">
    <property type="entry name" value="SAM_OMT_II"/>
    <property type="match status" value="1"/>
</dbReference>
<dbReference type="SUPFAM" id="SSF46785">
    <property type="entry name" value="Winged helix' DNA-binding domain"/>
    <property type="match status" value="1"/>
</dbReference>
<dbReference type="InterPro" id="IPR016461">
    <property type="entry name" value="COMT-like"/>
</dbReference>
<name>A0AAN8UY53_9MAGN</name>
<feature type="domain" description="O-methyltransferase C-terminal" evidence="6">
    <location>
        <begin position="132"/>
        <end position="337"/>
    </location>
</feature>
<dbReference type="PANTHER" id="PTHR11746">
    <property type="entry name" value="O-METHYLTRANSFERASE"/>
    <property type="match status" value="1"/>
</dbReference>
<comment type="caution">
    <text evidence="8">The sequence shown here is derived from an EMBL/GenBank/DDBJ whole genome shotgun (WGS) entry which is preliminary data.</text>
</comment>
<evidence type="ECO:0000259" key="7">
    <source>
        <dbReference type="Pfam" id="PF08100"/>
    </source>
</evidence>
<dbReference type="Pfam" id="PF00891">
    <property type="entry name" value="Methyltransf_2"/>
    <property type="match status" value="1"/>
</dbReference>
<evidence type="ECO:0000256" key="3">
    <source>
        <dbReference type="ARBA" id="ARBA00022691"/>
    </source>
</evidence>
<protein>
    <submittedName>
        <fullName evidence="8">Plant methyltransferase dimerization</fullName>
    </submittedName>
</protein>
<dbReference type="GO" id="GO:0008171">
    <property type="term" value="F:O-methyltransferase activity"/>
    <property type="evidence" value="ECO:0007669"/>
    <property type="project" value="InterPro"/>
</dbReference>
<dbReference type="SUPFAM" id="SSF53335">
    <property type="entry name" value="S-adenosyl-L-methionine-dependent methyltransferases"/>
    <property type="match status" value="1"/>
</dbReference>
<dbReference type="FunFam" id="3.40.50.150:FF:000294">
    <property type="entry name" value="O-methyltransferase family protein"/>
    <property type="match status" value="1"/>
</dbReference>
<accession>A0AAN8UY53</accession>
<evidence type="ECO:0000313" key="9">
    <source>
        <dbReference type="Proteomes" id="UP001370490"/>
    </source>
</evidence>
<keyword evidence="2" id="KW-0808">Transferase</keyword>
<dbReference type="GO" id="GO:0032259">
    <property type="term" value="P:methylation"/>
    <property type="evidence" value="ECO:0007669"/>
    <property type="project" value="UniProtKB-KW"/>
</dbReference>
<gene>
    <name evidence="8" type="ORF">RJ641_017449</name>
</gene>
<proteinExistence type="inferred from homology"/>
<dbReference type="Gene3D" id="1.10.10.10">
    <property type="entry name" value="Winged helix-like DNA-binding domain superfamily/Winged helix DNA-binding domain"/>
    <property type="match status" value="1"/>
</dbReference>
<dbReference type="InterPro" id="IPR036388">
    <property type="entry name" value="WH-like_DNA-bd_sf"/>
</dbReference>
<sequence length="368" mass="40291">MEITDASSDAESALEGQAEIWQIIVGYVESMAVKSVVELRIPDIIHSHNSPITLSQIAAEIESTGNQVDLTCLVRIMRLLVRKKIFTAQTPSDGGEMLYGLTNSSRLLLHGSPTSFAPLLLFQNHPWMVAPWHLLSRCVKEGGSAFEKAHGGMIWDLASTNPEFNEVINDAMACVSKSLMKAMIGGYKDGFGEVGSLVDVGGGSGWAVARVAKTFPHIKCFNFDLPHVIAAAPAHEGVIHLCGDMFDVIPKAHAIFMKSVMHDWSDHDCVKILKNCREAIPEDIGKVIIVDIVLRPDGDGLFDDTNLALDLAMRVQTSGGKERTEEEWKKVLEEGGFPRYNIIQIPTLQSIIEAFPNRCSCSHISLEG</sequence>
<dbReference type="AlphaFoldDB" id="A0AAN8UY53"/>
<evidence type="ECO:0000256" key="2">
    <source>
        <dbReference type="ARBA" id="ARBA00022679"/>
    </source>
</evidence>
<dbReference type="InterPro" id="IPR012967">
    <property type="entry name" value="COMT_dimerisation"/>
</dbReference>
<dbReference type="InterPro" id="IPR001077">
    <property type="entry name" value="COMT_C"/>
</dbReference>
<keyword evidence="3" id="KW-0949">S-adenosyl-L-methionine</keyword>
<dbReference type="EMBL" id="JBAMMX010000022">
    <property type="protein sequence ID" value="KAK6919027.1"/>
    <property type="molecule type" value="Genomic_DNA"/>
</dbReference>
<dbReference type="Proteomes" id="UP001370490">
    <property type="component" value="Unassembled WGS sequence"/>
</dbReference>
<organism evidence="8 9">
    <name type="scientific">Dillenia turbinata</name>
    <dbReference type="NCBI Taxonomy" id="194707"/>
    <lineage>
        <taxon>Eukaryota</taxon>
        <taxon>Viridiplantae</taxon>
        <taxon>Streptophyta</taxon>
        <taxon>Embryophyta</taxon>
        <taxon>Tracheophyta</taxon>
        <taxon>Spermatophyta</taxon>
        <taxon>Magnoliopsida</taxon>
        <taxon>eudicotyledons</taxon>
        <taxon>Gunneridae</taxon>
        <taxon>Pentapetalae</taxon>
        <taxon>Dilleniales</taxon>
        <taxon>Dilleniaceae</taxon>
        <taxon>Dillenia</taxon>
    </lineage>
</organism>
<evidence type="ECO:0000256" key="5">
    <source>
        <dbReference type="PIRSR" id="PIRSR005739-1"/>
    </source>
</evidence>
<dbReference type="GO" id="GO:0046983">
    <property type="term" value="F:protein dimerization activity"/>
    <property type="evidence" value="ECO:0007669"/>
    <property type="project" value="InterPro"/>
</dbReference>
<reference evidence="8 9" key="1">
    <citation type="submission" date="2023-12" db="EMBL/GenBank/DDBJ databases">
        <title>A high-quality genome assembly for Dillenia turbinata (Dilleniales).</title>
        <authorList>
            <person name="Chanderbali A."/>
        </authorList>
    </citation>
    <scope>NUCLEOTIDE SEQUENCE [LARGE SCALE GENOMIC DNA]</scope>
    <source>
        <strain evidence="8">LSX21</strain>
        <tissue evidence="8">Leaf</tissue>
    </source>
</reference>
<evidence type="ECO:0000256" key="4">
    <source>
        <dbReference type="ARBA" id="ARBA00038277"/>
    </source>
</evidence>
<comment type="similarity">
    <text evidence="4">Belongs to the class I-like SAM-binding methyltransferase superfamily. Cation-independent O-methyltransferase family.</text>
</comment>
<dbReference type="InterPro" id="IPR029063">
    <property type="entry name" value="SAM-dependent_MTases_sf"/>
</dbReference>
<feature type="active site" description="Proton acceptor" evidence="5">
    <location>
        <position position="262"/>
    </location>
</feature>
<dbReference type="Gene3D" id="3.40.50.150">
    <property type="entry name" value="Vaccinia Virus protein VP39"/>
    <property type="match status" value="1"/>
</dbReference>
<dbReference type="PIRSF" id="PIRSF005739">
    <property type="entry name" value="O-mtase"/>
    <property type="match status" value="1"/>
</dbReference>
<feature type="domain" description="O-methyltransferase dimerisation" evidence="7">
    <location>
        <begin position="21"/>
        <end position="110"/>
    </location>
</feature>
<dbReference type="CDD" id="cd02440">
    <property type="entry name" value="AdoMet_MTases"/>
    <property type="match status" value="1"/>
</dbReference>
<keyword evidence="9" id="KW-1185">Reference proteome</keyword>
<evidence type="ECO:0000259" key="6">
    <source>
        <dbReference type="Pfam" id="PF00891"/>
    </source>
</evidence>
<dbReference type="Pfam" id="PF08100">
    <property type="entry name" value="Dimerisation"/>
    <property type="match status" value="1"/>
</dbReference>